<feature type="domain" description="Thioesterase" evidence="2">
    <location>
        <begin position="16"/>
        <end position="238"/>
    </location>
</feature>
<proteinExistence type="inferred from homology"/>
<dbReference type="InterPro" id="IPR001031">
    <property type="entry name" value="Thioesterase"/>
</dbReference>
<keyword evidence="4" id="KW-1185">Reference proteome</keyword>
<accession>A0ABR9EJI3</accession>
<comment type="caution">
    <text evidence="3">The sequence shown here is derived from an EMBL/GenBank/DDBJ whole genome shotgun (WGS) entry which is preliminary data.</text>
</comment>
<dbReference type="SUPFAM" id="SSF53474">
    <property type="entry name" value="alpha/beta-Hydrolases"/>
    <property type="match status" value="1"/>
</dbReference>
<dbReference type="Pfam" id="PF00975">
    <property type="entry name" value="Thioesterase"/>
    <property type="match status" value="1"/>
</dbReference>
<evidence type="ECO:0000313" key="3">
    <source>
        <dbReference type="EMBL" id="MBE0370579.1"/>
    </source>
</evidence>
<dbReference type="Gene3D" id="3.40.50.1820">
    <property type="entry name" value="alpha/beta hydrolase"/>
    <property type="match status" value="1"/>
</dbReference>
<comment type="similarity">
    <text evidence="1">Belongs to the thioesterase family.</text>
</comment>
<dbReference type="InterPro" id="IPR029058">
    <property type="entry name" value="AB_hydrolase_fold"/>
</dbReference>
<dbReference type="InterPro" id="IPR012223">
    <property type="entry name" value="TEII"/>
</dbReference>
<reference evidence="3 4" key="1">
    <citation type="submission" date="2015-03" db="EMBL/GenBank/DDBJ databases">
        <title>Genome sequence of Pseudoalteromonas aurantia.</title>
        <authorList>
            <person name="Xie B.-B."/>
            <person name="Rong J.-C."/>
            <person name="Qin Q.-L."/>
            <person name="Zhang Y.-Z."/>
        </authorList>
    </citation>
    <scope>NUCLEOTIDE SEQUENCE [LARGE SCALE GENOMIC DNA]</scope>
    <source>
        <strain evidence="3 4">208</strain>
    </source>
</reference>
<evidence type="ECO:0000313" key="4">
    <source>
        <dbReference type="Proteomes" id="UP000615755"/>
    </source>
</evidence>
<organism evidence="3 4">
    <name type="scientific">Pseudoalteromonas aurantia 208</name>
    <dbReference type="NCBI Taxonomy" id="1314867"/>
    <lineage>
        <taxon>Bacteria</taxon>
        <taxon>Pseudomonadati</taxon>
        <taxon>Pseudomonadota</taxon>
        <taxon>Gammaproteobacteria</taxon>
        <taxon>Alteromonadales</taxon>
        <taxon>Pseudoalteromonadaceae</taxon>
        <taxon>Pseudoalteromonas</taxon>
    </lineage>
</organism>
<name>A0ABR9EJI3_9GAMM</name>
<gene>
    <name evidence="3" type="ORF">PAUR_b0643</name>
</gene>
<dbReference type="PANTHER" id="PTHR11487">
    <property type="entry name" value="THIOESTERASE"/>
    <property type="match status" value="1"/>
</dbReference>
<protein>
    <recommendedName>
        <fullName evidence="2">Thioesterase domain-containing protein</fullName>
    </recommendedName>
</protein>
<dbReference type="Proteomes" id="UP000615755">
    <property type="component" value="Unassembled WGS sequence"/>
</dbReference>
<evidence type="ECO:0000256" key="1">
    <source>
        <dbReference type="ARBA" id="ARBA00007169"/>
    </source>
</evidence>
<dbReference type="RefSeq" id="WP_192509658.1">
    <property type="nucleotide sequence ID" value="NZ_AQGV01000015.1"/>
</dbReference>
<sequence>MTSKWLSISNAHAKKTLICFPYAGGGVNIYAGWQKLLPDDVRLVIVQPPGRGGHFGEPAIDDMEQLISALQVHLDPYMQGDYVLYGHSLGSRVAFELLRQALKRGLPCAKHFFASGSASPSYCGNRKAIYDLPSAEFRAELASLNGTPKEILEHSELMDLFEPMLRADFKLADTYGYHKALILPCAVSVFAGTQDPILEEHTRHWLTFFEQGEFSWFEGGHFFINDYTDEIVEKVGDRLASIT</sequence>
<dbReference type="PANTHER" id="PTHR11487:SF0">
    <property type="entry name" value="S-ACYL FATTY ACID SYNTHASE THIOESTERASE, MEDIUM CHAIN"/>
    <property type="match status" value="1"/>
</dbReference>
<evidence type="ECO:0000259" key="2">
    <source>
        <dbReference type="Pfam" id="PF00975"/>
    </source>
</evidence>
<dbReference type="EMBL" id="AQGV01000015">
    <property type="protein sequence ID" value="MBE0370579.1"/>
    <property type="molecule type" value="Genomic_DNA"/>
</dbReference>